<comment type="function">
    <text evidence="5">Involved in the post-translational conjugation of arginine to the N-terminal aspartate or glutamate of a protein. This arginylation is required for degradation of the protein via the ubiquitin pathway.</text>
</comment>
<evidence type="ECO:0000256" key="1">
    <source>
        <dbReference type="ARBA" id="ARBA00009991"/>
    </source>
</evidence>
<dbReference type="Proteomes" id="UP000076842">
    <property type="component" value="Unassembled WGS sequence"/>
</dbReference>
<proteinExistence type="inferred from homology"/>
<evidence type="ECO:0000259" key="6">
    <source>
        <dbReference type="Pfam" id="PF04376"/>
    </source>
</evidence>
<evidence type="ECO:0000256" key="4">
    <source>
        <dbReference type="ARBA" id="ARBA00023315"/>
    </source>
</evidence>
<dbReference type="PIRSF" id="PIRSF037207">
    <property type="entry name" value="ATE1_euk"/>
    <property type="match status" value="1"/>
</dbReference>
<dbReference type="OrthoDB" id="74183at2759"/>
<dbReference type="FunCoup" id="A0A165DQH4">
    <property type="interactions" value="659"/>
</dbReference>
<gene>
    <name evidence="8" type="ORF">CALCODRAFT_486451</name>
</gene>
<keyword evidence="4 5" id="KW-0012">Acyltransferase</keyword>
<dbReference type="AlphaFoldDB" id="A0A165DQH4"/>
<evidence type="ECO:0000259" key="7">
    <source>
        <dbReference type="Pfam" id="PF04377"/>
    </source>
</evidence>
<dbReference type="Pfam" id="PF04376">
    <property type="entry name" value="ATE_N"/>
    <property type="match status" value="1"/>
</dbReference>
<dbReference type="InterPro" id="IPR007472">
    <property type="entry name" value="N-end_Aminoacyl_Trfase_C"/>
</dbReference>
<dbReference type="STRING" id="1353952.A0A165DQH4"/>
<keyword evidence="9" id="KW-1185">Reference proteome</keyword>
<dbReference type="InterPro" id="IPR007471">
    <property type="entry name" value="N-end_Aminoacyl_Trfase_N"/>
</dbReference>
<dbReference type="PANTHER" id="PTHR21367">
    <property type="entry name" value="ARGININE-TRNA-PROTEIN TRANSFERASE 1"/>
    <property type="match status" value="1"/>
</dbReference>
<dbReference type="EC" id="2.3.2.8" evidence="5"/>
<evidence type="ECO:0000313" key="8">
    <source>
        <dbReference type="EMBL" id="KZT53310.1"/>
    </source>
</evidence>
<keyword evidence="2 5" id="KW-0808">Transferase</keyword>
<keyword evidence="3 5" id="KW-0833">Ubl conjugation pathway</keyword>
<dbReference type="GO" id="GO:0005737">
    <property type="term" value="C:cytoplasm"/>
    <property type="evidence" value="ECO:0007669"/>
    <property type="project" value="TreeGrafter"/>
</dbReference>
<organism evidence="8 9">
    <name type="scientific">Calocera cornea HHB12733</name>
    <dbReference type="NCBI Taxonomy" id="1353952"/>
    <lineage>
        <taxon>Eukaryota</taxon>
        <taxon>Fungi</taxon>
        <taxon>Dikarya</taxon>
        <taxon>Basidiomycota</taxon>
        <taxon>Agaricomycotina</taxon>
        <taxon>Dacrymycetes</taxon>
        <taxon>Dacrymycetales</taxon>
        <taxon>Dacrymycetaceae</taxon>
        <taxon>Calocera</taxon>
    </lineage>
</organism>
<dbReference type="Pfam" id="PF04377">
    <property type="entry name" value="ATE_C"/>
    <property type="match status" value="1"/>
</dbReference>
<reference evidence="8 9" key="1">
    <citation type="journal article" date="2016" name="Mol. Biol. Evol.">
        <title>Comparative Genomics of Early-Diverging Mushroom-Forming Fungi Provides Insights into the Origins of Lignocellulose Decay Capabilities.</title>
        <authorList>
            <person name="Nagy L.G."/>
            <person name="Riley R."/>
            <person name="Tritt A."/>
            <person name="Adam C."/>
            <person name="Daum C."/>
            <person name="Floudas D."/>
            <person name="Sun H."/>
            <person name="Yadav J.S."/>
            <person name="Pangilinan J."/>
            <person name="Larsson K.H."/>
            <person name="Matsuura K."/>
            <person name="Barry K."/>
            <person name="Labutti K."/>
            <person name="Kuo R."/>
            <person name="Ohm R.A."/>
            <person name="Bhattacharya S.S."/>
            <person name="Shirouzu T."/>
            <person name="Yoshinaga Y."/>
            <person name="Martin F.M."/>
            <person name="Grigoriev I.V."/>
            <person name="Hibbett D.S."/>
        </authorList>
    </citation>
    <scope>NUCLEOTIDE SEQUENCE [LARGE SCALE GENOMIC DNA]</scope>
    <source>
        <strain evidence="8 9">HHB12733</strain>
    </source>
</reference>
<sequence>MSAPLSLLSPTAGLSQHPCGYCSPPGERSALPTSISYGIHPRQLSCAAYQQMLDRGWRRSGAYAYKPDMGRTCCPQYTIRLEAPLLKKSKSQKQALKAWNRFVLEGEKGKGKEVDVDMDAGKKKKHKGRDNTPFDLKAAVHASEAAYMEQDTTPAHKFEVVLELASFSEDKFALYQDYQEHVHKDEEKSSAGFKRFLCHSPLIPEPIPYPRSPPSGLPQQYGSYHQKYIFDGELIALGVIDILPSCVSSVYFMYSSRFEQWGMGKISALREAMLAREMHEAGLEGLKYLYMGYYIHTCQKMRYKGDYSPSFLLDPEEYTWYPIASCLPLLDKHRYVSFAHPPEAGEARQIDVQKPIEPDMDEALDEEGYYDPLPRCTAGCEDPSAIEHDTRMKEVDMVLRQQGNTVTVGPVTKSKAWRVPTIRRMLCDAVATLGWHLSQQVVFSF</sequence>
<dbReference type="GO" id="GO:0004057">
    <property type="term" value="F:arginyl-tRNA--protein transferase activity"/>
    <property type="evidence" value="ECO:0007669"/>
    <property type="project" value="UniProtKB-EC"/>
</dbReference>
<evidence type="ECO:0000313" key="9">
    <source>
        <dbReference type="Proteomes" id="UP000076842"/>
    </source>
</evidence>
<name>A0A165DQH4_9BASI</name>
<feature type="domain" description="N-end rule aminoacyl transferase C-terminal" evidence="7">
    <location>
        <begin position="171"/>
        <end position="313"/>
    </location>
</feature>
<evidence type="ECO:0000256" key="5">
    <source>
        <dbReference type="PIRNR" id="PIRNR037207"/>
    </source>
</evidence>
<protein>
    <recommendedName>
        <fullName evidence="5">Arginyl-tRNA--protein transferase 1</fullName>
        <shortName evidence="5">Arginyltransferase 1</shortName>
        <shortName evidence="5">R-transferase 1</shortName>
        <ecNumber evidence="5">2.3.2.8</ecNumber>
    </recommendedName>
    <alternativeName>
        <fullName evidence="5">Arginine-tRNA--protein transferase 1</fullName>
    </alternativeName>
</protein>
<dbReference type="InterPro" id="IPR030700">
    <property type="entry name" value="N-end_Aminoacyl_Trfase"/>
</dbReference>
<dbReference type="EMBL" id="KV424041">
    <property type="protein sequence ID" value="KZT53310.1"/>
    <property type="molecule type" value="Genomic_DNA"/>
</dbReference>
<accession>A0A165DQH4</accession>
<comment type="catalytic activity">
    <reaction evidence="5">
        <text>an N-terminal L-alpha-aminoacyl-[protein] + L-arginyl-tRNA(Arg) = an N-terminal L-arginyl-L-aminoacyl-[protein] + tRNA(Arg) + H(+)</text>
        <dbReference type="Rhea" id="RHEA:10208"/>
        <dbReference type="Rhea" id="RHEA-COMP:9658"/>
        <dbReference type="Rhea" id="RHEA-COMP:9673"/>
        <dbReference type="Rhea" id="RHEA-COMP:10636"/>
        <dbReference type="Rhea" id="RHEA-COMP:10638"/>
        <dbReference type="ChEBI" id="CHEBI:15378"/>
        <dbReference type="ChEBI" id="CHEBI:78442"/>
        <dbReference type="ChEBI" id="CHEBI:78513"/>
        <dbReference type="ChEBI" id="CHEBI:78597"/>
        <dbReference type="ChEBI" id="CHEBI:83562"/>
        <dbReference type="EC" id="2.3.2.8"/>
    </reaction>
</comment>
<evidence type="ECO:0000256" key="3">
    <source>
        <dbReference type="ARBA" id="ARBA00022786"/>
    </source>
</evidence>
<feature type="domain" description="N-end aminoacyl transferase N-terminal" evidence="6">
    <location>
        <begin position="17"/>
        <end position="94"/>
    </location>
</feature>
<dbReference type="InParanoid" id="A0A165DQH4"/>
<dbReference type="PANTHER" id="PTHR21367:SF1">
    <property type="entry name" value="ARGINYL-TRNA--PROTEIN TRANSFERASE 1"/>
    <property type="match status" value="1"/>
</dbReference>
<evidence type="ECO:0000256" key="2">
    <source>
        <dbReference type="ARBA" id="ARBA00022679"/>
    </source>
</evidence>
<comment type="similarity">
    <text evidence="1 5">Belongs to the R-transferase family.</text>
</comment>
<dbReference type="InterPro" id="IPR017137">
    <property type="entry name" value="Arg-tRNA-P_Trfase_1_euk"/>
</dbReference>